<organism evidence="3 4">
    <name type="scientific">Microbacterium alkaliflavum</name>
    <dbReference type="NCBI Taxonomy" id="3248839"/>
    <lineage>
        <taxon>Bacteria</taxon>
        <taxon>Bacillati</taxon>
        <taxon>Actinomycetota</taxon>
        <taxon>Actinomycetes</taxon>
        <taxon>Micrococcales</taxon>
        <taxon>Microbacteriaceae</taxon>
        <taxon>Microbacterium</taxon>
    </lineage>
</organism>
<gene>
    <name evidence="3" type="ORF">ACH3VR_11390</name>
</gene>
<dbReference type="RefSeq" id="WP_397556409.1">
    <property type="nucleotide sequence ID" value="NZ_JBIQWL010000003.1"/>
</dbReference>
<dbReference type="Gene3D" id="1.10.340.30">
    <property type="entry name" value="Hypothetical protein, domain 2"/>
    <property type="match status" value="1"/>
</dbReference>
<comment type="caution">
    <text evidence="3">The sequence shown here is derived from an EMBL/GenBank/DDBJ whole genome shotgun (WGS) entry which is preliminary data.</text>
</comment>
<dbReference type="PANTHER" id="PTHR43003:SF13">
    <property type="entry name" value="DNA-3-METHYLADENINE GLYCOSYLASE 2"/>
    <property type="match status" value="1"/>
</dbReference>
<dbReference type="PANTHER" id="PTHR43003">
    <property type="entry name" value="DNA-3-METHYLADENINE GLYCOSYLASE"/>
    <property type="match status" value="1"/>
</dbReference>
<reference evidence="3 4" key="1">
    <citation type="submission" date="2024-09" db="EMBL/GenBank/DDBJ databases">
        <authorList>
            <person name="Pan X."/>
        </authorList>
    </citation>
    <scope>NUCLEOTIDE SEQUENCE [LARGE SCALE GENOMIC DNA]</scope>
    <source>
        <strain evidence="3 4">B2969</strain>
    </source>
</reference>
<dbReference type="SUPFAM" id="SSF48150">
    <property type="entry name" value="DNA-glycosylase"/>
    <property type="match status" value="1"/>
</dbReference>
<sequence length="293" mass="31986">MSTTTWPIAGPYDLAEVARMRSGFNEQRTFDGVLRFAFCLDGTLEDPVAVAVRQDGDMLRIDCTSRSGVDASRVARQVARIVSADHDGDAWARVCAGDPVLARLHAAAPGFRPWVFHSPYEAAVWCVLSARRARAQGITLWRRLCDAHGTTLEVDGATRAALPTPSQLREVESLPGLPADRIPRLHAIADAAAEGDLDVARLVALEPREAMLELQRLPGIGPFYSALIVVRACGHADVLSLDEPMTRGAVRDLYGLDTEPDDATLERIAEAWRPFRTWACVTLRAVSPRLVEA</sequence>
<dbReference type="InterPro" id="IPR051912">
    <property type="entry name" value="Alkylbase_DNA_Glycosylase/TA"/>
</dbReference>
<keyword evidence="2" id="KW-0234">DNA repair</keyword>
<evidence type="ECO:0000313" key="3">
    <source>
        <dbReference type="EMBL" id="MFH8250961.1"/>
    </source>
</evidence>
<dbReference type="Proteomes" id="UP001610861">
    <property type="component" value="Unassembled WGS sequence"/>
</dbReference>
<dbReference type="EMBL" id="JBIQWL010000003">
    <property type="protein sequence ID" value="MFH8250961.1"/>
    <property type="molecule type" value="Genomic_DNA"/>
</dbReference>
<evidence type="ECO:0000313" key="4">
    <source>
        <dbReference type="Proteomes" id="UP001610861"/>
    </source>
</evidence>
<dbReference type="InterPro" id="IPR011257">
    <property type="entry name" value="DNA_glycosylase"/>
</dbReference>
<evidence type="ECO:0000256" key="1">
    <source>
        <dbReference type="ARBA" id="ARBA00022763"/>
    </source>
</evidence>
<proteinExistence type="predicted"/>
<dbReference type="Gene3D" id="1.10.1670.40">
    <property type="match status" value="1"/>
</dbReference>
<keyword evidence="4" id="KW-1185">Reference proteome</keyword>
<protein>
    <submittedName>
        <fullName evidence="3">DNA-3-methyladenine glycosylase family protein</fullName>
    </submittedName>
</protein>
<name>A0ABW7Q7X9_9MICO</name>
<keyword evidence="1" id="KW-0227">DNA damage</keyword>
<accession>A0ABW7Q7X9</accession>
<evidence type="ECO:0000256" key="2">
    <source>
        <dbReference type="ARBA" id="ARBA00023204"/>
    </source>
</evidence>